<evidence type="ECO:0000256" key="4">
    <source>
        <dbReference type="ARBA" id="ARBA00023125"/>
    </source>
</evidence>
<evidence type="ECO:0000256" key="3">
    <source>
        <dbReference type="ARBA" id="ARBA00022705"/>
    </source>
</evidence>
<dbReference type="InterPro" id="IPR020795">
    <property type="entry name" value="ORC3"/>
</dbReference>
<dbReference type="EMBL" id="NKXS01003718">
    <property type="protein sequence ID" value="PIN08727.1"/>
    <property type="molecule type" value="Genomic_DNA"/>
</dbReference>
<dbReference type="GO" id="GO:0031261">
    <property type="term" value="C:DNA replication preinitiation complex"/>
    <property type="evidence" value="ECO:0007669"/>
    <property type="project" value="TreeGrafter"/>
</dbReference>
<sequence>MALEADPSSSPSIPTVESNLQPFFVLHKASQPRKSTIKARRKIDLSPKNSGSSTEEYNDSLRLETFQILWSNTESIIKDVMKNLNAKVFDEIDKWVHVSFDEIRDCRKLGFTSATRPYPILNSASIAAAGACSQIFTALLFTKNMEFVDDILTFADLGVYLRSHGCYVANLTSLDFSAKSGVGGCLKTLLRQFLMVDVDAPDMSILASWFTEQENCENPLVVIIDDVERCCGSVLADFIIMLREWAIKIPIILILGVATTFDALRSILCSRACSYLSVCEFTLGTPAERMDAVIDAVLLKNCESFSIGKQVSTFLRNYFLRHDGTLTLFFRALRIAMARHIYAEPLSFILRKLVGEEGAKGFDAESTLLRENLLKRALDLPSLKSRCFQPSASYADWDCGLSELKKLRRLWSSTVMCLYEVGKYRKMTLLDSYCEMLKPELCNAGGSDHMPLAKDNTMSSYNHQLHGCPQKECYVVRILQTVRDLPSVELSKLLNRWEMLTRGITEIHEKVKELQSQTTFEENRPKRNPAEASKRPTVRNHINEKTDKNTINKKVAAFLQCIIRQYIHPIENVPYNEIVFFDDVDKLETALIGDPRRRIQADLLESHKFLKCSCCGKNGGVLVPSMHDTSIMYSLAQEHGDLINLHEWFHSFKAVVSQPVPQAKKRLRQSPSPKKRKRSKEPQTKSDASIQAEFCRAVTELQITGLIRMLWNILQIQSGNAFTCRNLW</sequence>
<dbReference type="CDD" id="cd20704">
    <property type="entry name" value="Orc3"/>
    <property type="match status" value="1"/>
</dbReference>
<dbReference type="GO" id="GO:0005664">
    <property type="term" value="C:nuclear origin of replication recognition complex"/>
    <property type="evidence" value="ECO:0007669"/>
    <property type="project" value="InterPro"/>
</dbReference>
<keyword evidence="4" id="KW-0238">DNA-binding</keyword>
<dbReference type="GO" id="GO:0005656">
    <property type="term" value="C:nuclear pre-replicative complex"/>
    <property type="evidence" value="ECO:0007669"/>
    <property type="project" value="TreeGrafter"/>
</dbReference>
<keyword evidence="3" id="KW-0235">DNA replication</keyword>
<name>A0A2G9GTW6_9LAMI</name>
<keyword evidence="5" id="KW-0539">Nucleus</keyword>
<protein>
    <submittedName>
        <fullName evidence="9">Origin recognition complex, subunit 3</fullName>
    </submittedName>
</protein>
<feature type="region of interest" description="Disordered" evidence="6">
    <location>
        <begin position="515"/>
        <end position="539"/>
    </location>
</feature>
<organism evidence="9 10">
    <name type="scientific">Handroanthus impetiginosus</name>
    <dbReference type="NCBI Taxonomy" id="429701"/>
    <lineage>
        <taxon>Eukaryota</taxon>
        <taxon>Viridiplantae</taxon>
        <taxon>Streptophyta</taxon>
        <taxon>Embryophyta</taxon>
        <taxon>Tracheophyta</taxon>
        <taxon>Spermatophyta</taxon>
        <taxon>Magnoliopsida</taxon>
        <taxon>eudicotyledons</taxon>
        <taxon>Gunneridae</taxon>
        <taxon>Pentapetalae</taxon>
        <taxon>asterids</taxon>
        <taxon>lamiids</taxon>
        <taxon>Lamiales</taxon>
        <taxon>Bignoniaceae</taxon>
        <taxon>Crescentiina</taxon>
        <taxon>Tabebuia alliance</taxon>
        <taxon>Handroanthus</taxon>
    </lineage>
</organism>
<dbReference type="Pfam" id="PF18137">
    <property type="entry name" value="WHD_ORC"/>
    <property type="match status" value="1"/>
</dbReference>
<evidence type="ECO:0000259" key="8">
    <source>
        <dbReference type="Pfam" id="PF18137"/>
    </source>
</evidence>
<evidence type="ECO:0000313" key="9">
    <source>
        <dbReference type="EMBL" id="PIN08727.1"/>
    </source>
</evidence>
<proteinExistence type="inferred from homology"/>
<feature type="domain" description="Origin recognition complex subunit 3 N-terminal" evidence="7">
    <location>
        <begin position="15"/>
        <end position="348"/>
    </location>
</feature>
<feature type="region of interest" description="Disordered" evidence="6">
    <location>
        <begin position="29"/>
        <end position="56"/>
    </location>
</feature>
<accession>A0A2G9GTW6</accession>
<evidence type="ECO:0000256" key="1">
    <source>
        <dbReference type="ARBA" id="ARBA00004123"/>
    </source>
</evidence>
<gene>
    <name evidence="9" type="ORF">CDL12_18691</name>
</gene>
<dbReference type="Pfam" id="PF07034">
    <property type="entry name" value="ORC3_N"/>
    <property type="match status" value="1"/>
</dbReference>
<dbReference type="GO" id="GO:0006270">
    <property type="term" value="P:DNA replication initiation"/>
    <property type="evidence" value="ECO:0007669"/>
    <property type="project" value="TreeGrafter"/>
</dbReference>
<comment type="similarity">
    <text evidence="2">Belongs to the ORC3 family.</text>
</comment>
<feature type="domain" description="Origin recognition complex subunit 3 winged helix C-terminal" evidence="8">
    <location>
        <begin position="596"/>
        <end position="709"/>
    </location>
</feature>
<dbReference type="AlphaFoldDB" id="A0A2G9GTW6"/>
<dbReference type="PANTHER" id="PTHR12748:SF0">
    <property type="entry name" value="ORIGIN RECOGNITION COMPLEX SUBUNIT 3"/>
    <property type="match status" value="1"/>
</dbReference>
<evidence type="ECO:0000256" key="2">
    <source>
        <dbReference type="ARBA" id="ARBA00010977"/>
    </source>
</evidence>
<evidence type="ECO:0000256" key="5">
    <source>
        <dbReference type="ARBA" id="ARBA00023242"/>
    </source>
</evidence>
<dbReference type="Proteomes" id="UP000231279">
    <property type="component" value="Unassembled WGS sequence"/>
</dbReference>
<evidence type="ECO:0000313" key="10">
    <source>
        <dbReference type="Proteomes" id="UP000231279"/>
    </source>
</evidence>
<evidence type="ECO:0000259" key="7">
    <source>
        <dbReference type="Pfam" id="PF07034"/>
    </source>
</evidence>
<feature type="compositionally biased region" description="Basic residues" evidence="6">
    <location>
        <begin position="663"/>
        <end position="679"/>
    </location>
</feature>
<dbReference type="InterPro" id="IPR040855">
    <property type="entry name" value="ORC_WH_C"/>
</dbReference>
<comment type="caution">
    <text evidence="9">The sequence shown here is derived from an EMBL/GenBank/DDBJ whole genome shotgun (WGS) entry which is preliminary data.</text>
</comment>
<dbReference type="OrthoDB" id="10265211at2759"/>
<feature type="compositionally biased region" description="Basic and acidic residues" evidence="6">
    <location>
        <begin position="521"/>
        <end position="534"/>
    </location>
</feature>
<feature type="region of interest" description="Disordered" evidence="6">
    <location>
        <begin position="660"/>
        <end position="688"/>
    </location>
</feature>
<dbReference type="GO" id="GO:0003688">
    <property type="term" value="F:DNA replication origin binding"/>
    <property type="evidence" value="ECO:0007669"/>
    <property type="project" value="TreeGrafter"/>
</dbReference>
<keyword evidence="10" id="KW-1185">Reference proteome</keyword>
<comment type="subcellular location">
    <subcellularLocation>
        <location evidence="1">Nucleus</location>
    </subcellularLocation>
</comment>
<dbReference type="InterPro" id="IPR045667">
    <property type="entry name" value="ORC3_N"/>
</dbReference>
<evidence type="ECO:0000256" key="6">
    <source>
        <dbReference type="SAM" id="MobiDB-lite"/>
    </source>
</evidence>
<dbReference type="STRING" id="429701.A0A2G9GTW6"/>
<dbReference type="PANTHER" id="PTHR12748">
    <property type="entry name" value="ORIGIN RECOGNITION COMPLEX SUBUNIT 3"/>
    <property type="match status" value="1"/>
</dbReference>
<reference evidence="10" key="1">
    <citation type="journal article" date="2018" name="Gigascience">
        <title>Genome assembly of the Pink Ipe (Handroanthus impetiginosus, Bignoniaceae), a highly valued, ecologically keystone Neotropical timber forest tree.</title>
        <authorList>
            <person name="Silva-Junior O.B."/>
            <person name="Grattapaglia D."/>
            <person name="Novaes E."/>
            <person name="Collevatti R.G."/>
        </authorList>
    </citation>
    <scope>NUCLEOTIDE SEQUENCE [LARGE SCALE GENOMIC DNA]</scope>
    <source>
        <strain evidence="10">cv. UFG-1</strain>
    </source>
</reference>